<proteinExistence type="predicted"/>
<gene>
    <name evidence="1" type="ORF">ARMGADRAFT_1029715</name>
    <name evidence="2" type="ORF">ARMGADRAFT_1029720</name>
</gene>
<dbReference type="AlphaFoldDB" id="A0A2H3DSK6"/>
<evidence type="ECO:0000313" key="3">
    <source>
        <dbReference type="Proteomes" id="UP000217790"/>
    </source>
</evidence>
<dbReference type="EMBL" id="KZ293655">
    <property type="protein sequence ID" value="PBK93843.1"/>
    <property type="molecule type" value="Genomic_DNA"/>
</dbReference>
<keyword evidence="3" id="KW-1185">Reference proteome</keyword>
<evidence type="ECO:0000313" key="2">
    <source>
        <dbReference type="EMBL" id="PBK93843.1"/>
    </source>
</evidence>
<organism evidence="1 3">
    <name type="scientific">Armillaria gallica</name>
    <name type="common">Bulbous honey fungus</name>
    <name type="synonym">Armillaria bulbosa</name>
    <dbReference type="NCBI Taxonomy" id="47427"/>
    <lineage>
        <taxon>Eukaryota</taxon>
        <taxon>Fungi</taxon>
        <taxon>Dikarya</taxon>
        <taxon>Basidiomycota</taxon>
        <taxon>Agaricomycotina</taxon>
        <taxon>Agaricomycetes</taxon>
        <taxon>Agaricomycetidae</taxon>
        <taxon>Agaricales</taxon>
        <taxon>Marasmiineae</taxon>
        <taxon>Physalacriaceae</taxon>
        <taxon>Armillaria</taxon>
    </lineage>
</organism>
<dbReference type="Proteomes" id="UP000217790">
    <property type="component" value="Unassembled WGS sequence"/>
</dbReference>
<evidence type="ECO:0000313" key="1">
    <source>
        <dbReference type="EMBL" id="PBK93838.1"/>
    </source>
</evidence>
<reference evidence="1" key="2">
    <citation type="journal article" date="2017" name="Nat. Ecol. Evol.">
        <title>Lineage-specific genetic innovations streamline the genomes of Armillaria species to pathogenesis.</title>
        <authorList>
            <consortium name="DOE Joint Genome Institute"/>
            <person name="Sipos G."/>
            <person name="Prasanna A.N."/>
            <person name="Walter M.C."/>
            <person name="O'Connor E."/>
            <person name="Balint B."/>
            <person name="Krizsan K."/>
            <person name="Kiss B."/>
            <person name="Hess J."/>
            <person name="Varga T."/>
            <person name="Slot J."/>
            <person name="Riley R."/>
            <person name="Boka B."/>
            <person name="Rigling D."/>
            <person name="Barry K."/>
            <person name="Lee J."/>
            <person name="Mihaltcheva S."/>
            <person name="LaButti K."/>
            <person name="Lipzen A."/>
            <person name="Waldron R."/>
            <person name="Moloney N.M."/>
            <person name="Sperisen C."/>
            <person name="Kredics L."/>
            <person name="Vagvolgyi C."/>
            <person name="Patrignani A."/>
            <person name="Fitzpatrick D."/>
            <person name="Nagy I."/>
            <person name="Doyle S."/>
            <person name="Anderson J."/>
            <person name="Grigoriev I.V."/>
            <person name="Guldener U."/>
            <person name="Munsterkotter M."/>
            <person name="Nagy L.G."/>
        </authorList>
    </citation>
    <scope>NUCLEOTIDE SEQUENCE [LARGE SCALE GENOMIC DNA]</scope>
    <source>
        <strain evidence="1">Ar21-2</strain>
    </source>
</reference>
<dbReference type="EMBL" id="KZ293655">
    <property type="protein sequence ID" value="PBK93838.1"/>
    <property type="molecule type" value="Genomic_DNA"/>
</dbReference>
<reference evidence="3" key="1">
    <citation type="journal article" date="2017" name="Nat. Ecol. Evol.">
        <title>Genome expansion and lineage-specific genetic innovations in the forest pathogenic fungi Armillaria.</title>
        <authorList>
            <person name="Sipos G."/>
            <person name="Prasanna A.N."/>
            <person name="Walter M.C."/>
            <person name="O'Connor E."/>
            <person name="Balint B."/>
            <person name="Krizsan K."/>
            <person name="Kiss B."/>
            <person name="Hess J."/>
            <person name="Varga T."/>
            <person name="Slot J."/>
            <person name="Riley R."/>
            <person name="Boka B."/>
            <person name="Rigling D."/>
            <person name="Barry K."/>
            <person name="Lee J."/>
            <person name="Mihaltcheva S."/>
            <person name="LaButti K."/>
            <person name="Lipzen A."/>
            <person name="Waldron R."/>
            <person name="Moloney N.M."/>
            <person name="Sperisen C."/>
            <person name="Kredics L."/>
            <person name="Vagvoelgyi C."/>
            <person name="Patrignani A."/>
            <person name="Fitzpatrick D."/>
            <person name="Nagy I."/>
            <person name="Doyle S."/>
            <person name="Anderson J.B."/>
            <person name="Grigoriev I.V."/>
            <person name="Gueldener U."/>
            <person name="Muensterkoetter M."/>
            <person name="Nagy L.G."/>
        </authorList>
    </citation>
    <scope>NUCLEOTIDE SEQUENCE [LARGE SCALE GENOMIC DNA]</scope>
    <source>
        <strain evidence="3">Ar21-2</strain>
    </source>
</reference>
<accession>A0A2H3DSK6</accession>
<dbReference type="InParanoid" id="A0A2H3DSK6"/>
<protein>
    <submittedName>
        <fullName evidence="1">Uncharacterized protein</fullName>
    </submittedName>
</protein>
<name>A0A2H3DSK6_ARMGA</name>
<sequence>MSSTETIDQARSDILLDFPLYLYLTNVRQLWSNIAVKLRSYKIDGLETDLDLFKNEVQGSINVRDGMNCSQAEAMLDMLEEACRVAAIRMDDMREHIARLWAALKPEWRLVEAEVTCLCCFRKLWHAVWFIGSLVPCGHVVFTQRPIRVAVVENVVKRLPRVNDEERRRYEEEARGQGFIGENSWSLFFK</sequence>